<dbReference type="Proteomes" id="UP001352852">
    <property type="component" value="Unassembled WGS sequence"/>
</dbReference>
<evidence type="ECO:0000256" key="3">
    <source>
        <dbReference type="SAM" id="MobiDB-lite"/>
    </source>
</evidence>
<gene>
    <name evidence="5" type="ORF">CHARACLAT_020067</name>
</gene>
<feature type="region of interest" description="Disordered" evidence="3">
    <location>
        <begin position="133"/>
        <end position="261"/>
    </location>
</feature>
<keyword evidence="6" id="KW-1185">Reference proteome</keyword>
<dbReference type="InterPro" id="IPR014001">
    <property type="entry name" value="Helicase_ATP-bd"/>
</dbReference>
<feature type="compositionally biased region" description="Basic residues" evidence="3">
    <location>
        <begin position="160"/>
        <end position="169"/>
    </location>
</feature>
<evidence type="ECO:0000256" key="2">
    <source>
        <dbReference type="SAM" id="Coils"/>
    </source>
</evidence>
<comment type="catalytic activity">
    <reaction evidence="1">
        <text>ATP + H2O = ADP + phosphate + H(+)</text>
        <dbReference type="Rhea" id="RHEA:13065"/>
        <dbReference type="ChEBI" id="CHEBI:15377"/>
        <dbReference type="ChEBI" id="CHEBI:15378"/>
        <dbReference type="ChEBI" id="CHEBI:30616"/>
        <dbReference type="ChEBI" id="CHEBI:43474"/>
        <dbReference type="ChEBI" id="CHEBI:456216"/>
        <dbReference type="EC" id="3.6.4.13"/>
    </reaction>
</comment>
<sequence length="561" mass="66093">MLVFMSMIQNQLQHKKAFYWLFFFIIITSLECFKSGTMAQLEQWVNDRLHDILGLSDRYVSQFMIGIARKASSPEDFLSRLEQTGTIDIDQSVSAFAKELFEKIPRQQVVEKPSKAIEREAIEMERKNRTYTLLEDSDSGEEAVRDKQREKKKSKDKERGNKRKNIRQKKASESSSDDETPKRGNSEEHTSVKKEEEEEEWEKEERERLQDIEERDAFAQRVREKDKEKTRNIAERTDKKAYEEAHKRLKMAEDDQRNMLPELRKRSRMEYLKKREAEKLEDLEAEIIDEEYLFSKEELTERERKDLEYKRTLRDLAKDYKRAGAKEQEERKNRYYMPEEKRSKEVPQRELELEETPLELGGEQGRWEEERLKTASLSFGAKKERELGLKQEQEKYQLILEEEEMIDFVSTAITMKGTRSEKDEEEPALSQAEIKKRSMQEVRRSLPIFPYREDLLAAIQEHQILVIEGETGSGKTTQIPQYLLEDGYTKGGMKIGCTQPRRVAAMSVAARVAEEMSVKLGNEVGYSIRFEDCTSERTVLKYMTDGMLLREFLTEPDLASY</sequence>
<organism evidence="5 6">
    <name type="scientific">Characodon lateralis</name>
    <dbReference type="NCBI Taxonomy" id="208331"/>
    <lineage>
        <taxon>Eukaryota</taxon>
        <taxon>Metazoa</taxon>
        <taxon>Chordata</taxon>
        <taxon>Craniata</taxon>
        <taxon>Vertebrata</taxon>
        <taxon>Euteleostomi</taxon>
        <taxon>Actinopterygii</taxon>
        <taxon>Neopterygii</taxon>
        <taxon>Teleostei</taxon>
        <taxon>Neoteleostei</taxon>
        <taxon>Acanthomorphata</taxon>
        <taxon>Ovalentaria</taxon>
        <taxon>Atherinomorphae</taxon>
        <taxon>Cyprinodontiformes</taxon>
        <taxon>Goodeidae</taxon>
        <taxon>Characodon</taxon>
    </lineage>
</organism>
<evidence type="ECO:0000256" key="1">
    <source>
        <dbReference type="ARBA" id="ARBA00047984"/>
    </source>
</evidence>
<comment type="caution">
    <text evidence="5">The sequence shown here is derived from an EMBL/GenBank/DDBJ whole genome shotgun (WGS) entry which is preliminary data.</text>
</comment>
<feature type="compositionally biased region" description="Basic and acidic residues" evidence="3">
    <location>
        <begin position="203"/>
        <end position="261"/>
    </location>
</feature>
<dbReference type="PANTHER" id="PTHR18934">
    <property type="entry name" value="ATP-DEPENDENT RNA HELICASE"/>
    <property type="match status" value="1"/>
</dbReference>
<dbReference type="SUPFAM" id="SSF52540">
    <property type="entry name" value="P-loop containing nucleoside triphosphate hydrolases"/>
    <property type="match status" value="1"/>
</dbReference>
<dbReference type="InterPro" id="IPR027417">
    <property type="entry name" value="P-loop_NTPase"/>
</dbReference>
<accession>A0ABU7ED28</accession>
<reference evidence="5 6" key="1">
    <citation type="submission" date="2021-06" db="EMBL/GenBank/DDBJ databases">
        <authorList>
            <person name="Palmer J.M."/>
        </authorList>
    </citation>
    <scope>NUCLEOTIDE SEQUENCE [LARGE SCALE GENOMIC DNA]</scope>
    <source>
        <strain evidence="5 6">CL_MEX2019</strain>
        <tissue evidence="5">Muscle</tissue>
    </source>
</reference>
<feature type="domain" description="Helicase ATP-binding" evidence="4">
    <location>
        <begin position="456"/>
        <end position="561"/>
    </location>
</feature>
<feature type="region of interest" description="Disordered" evidence="3">
    <location>
        <begin position="322"/>
        <end position="356"/>
    </location>
</feature>
<dbReference type="EMBL" id="JAHUTJ010051049">
    <property type="protein sequence ID" value="MED6284534.1"/>
    <property type="molecule type" value="Genomic_DNA"/>
</dbReference>
<evidence type="ECO:0000313" key="6">
    <source>
        <dbReference type="Proteomes" id="UP001352852"/>
    </source>
</evidence>
<feature type="compositionally biased region" description="Basic and acidic residues" evidence="3">
    <location>
        <begin position="322"/>
        <end position="351"/>
    </location>
</feature>
<feature type="non-terminal residue" evidence="5">
    <location>
        <position position="561"/>
    </location>
</feature>
<proteinExistence type="predicted"/>
<keyword evidence="2" id="KW-0175">Coiled coil</keyword>
<feature type="compositionally biased region" description="Basic and acidic residues" evidence="3">
    <location>
        <begin position="179"/>
        <end position="195"/>
    </location>
</feature>
<feature type="coiled-coil region" evidence="2">
    <location>
        <begin position="266"/>
        <end position="293"/>
    </location>
</feature>
<dbReference type="PROSITE" id="PS51192">
    <property type="entry name" value="HELICASE_ATP_BIND_1"/>
    <property type="match status" value="1"/>
</dbReference>
<dbReference type="PANTHER" id="PTHR18934:SF83">
    <property type="entry name" value="PRE-MRNA-SPLICING FACTOR ATP-DEPENDENT RNA HELICASE DHX16"/>
    <property type="match status" value="1"/>
</dbReference>
<protein>
    <recommendedName>
        <fullName evidence="4">Helicase ATP-binding domain-containing protein</fullName>
    </recommendedName>
</protein>
<evidence type="ECO:0000313" key="5">
    <source>
        <dbReference type="EMBL" id="MED6284534.1"/>
    </source>
</evidence>
<feature type="compositionally biased region" description="Basic and acidic residues" evidence="3">
    <location>
        <begin position="142"/>
        <end position="159"/>
    </location>
</feature>
<dbReference type="Gene3D" id="3.40.50.300">
    <property type="entry name" value="P-loop containing nucleotide triphosphate hydrolases"/>
    <property type="match status" value="1"/>
</dbReference>
<name>A0ABU7ED28_9TELE</name>
<evidence type="ECO:0000259" key="4">
    <source>
        <dbReference type="PROSITE" id="PS51192"/>
    </source>
</evidence>